<feature type="compositionally biased region" description="Low complexity" evidence="1">
    <location>
        <begin position="153"/>
        <end position="162"/>
    </location>
</feature>
<feature type="compositionally biased region" description="Polar residues" evidence="1">
    <location>
        <begin position="546"/>
        <end position="560"/>
    </location>
</feature>
<feature type="compositionally biased region" description="Basic residues" evidence="1">
    <location>
        <begin position="562"/>
        <end position="572"/>
    </location>
</feature>
<dbReference type="EMBL" id="GL379984">
    <property type="protein sequence ID" value="EGT40216.1"/>
    <property type="molecule type" value="Genomic_DNA"/>
</dbReference>
<evidence type="ECO:0000256" key="1">
    <source>
        <dbReference type="SAM" id="MobiDB-lite"/>
    </source>
</evidence>
<name>G0NYS7_CAEBE</name>
<reference evidence="3" key="1">
    <citation type="submission" date="2011-07" db="EMBL/GenBank/DDBJ databases">
        <authorList>
            <consortium name="Caenorhabditis brenneri Sequencing and Analysis Consortium"/>
            <person name="Wilson R.K."/>
        </authorList>
    </citation>
    <scope>NUCLEOTIDE SEQUENCE [LARGE SCALE GENOMIC DNA]</scope>
    <source>
        <strain evidence="3">PB2801</strain>
    </source>
</reference>
<feature type="region of interest" description="Disordered" evidence="1">
    <location>
        <begin position="135"/>
        <end position="205"/>
    </location>
</feature>
<accession>G0NYS7</accession>
<dbReference type="HOGENOM" id="CLU_476696_0_0_1"/>
<feature type="compositionally biased region" description="Polar residues" evidence="1">
    <location>
        <begin position="479"/>
        <end position="489"/>
    </location>
</feature>
<dbReference type="InParanoid" id="G0NYS7"/>
<gene>
    <name evidence="2" type="ORF">CAEBREN_25763</name>
</gene>
<feature type="region of interest" description="Disordered" evidence="1">
    <location>
        <begin position="1"/>
        <end position="71"/>
    </location>
</feature>
<sequence>MSNNSAPSSPSPPESEPKVEGSLSDLAIALEQRANVVSETSSSETAIQSPTVHQQAPTSHSALSAAAPVESVEQPVGNAVYETPTIETAVQSPNVQPQPAPTLCQDAFSAAVYVDSDYQLTESRREMFLRMIRPISRAEGPPSDNNEERPPESSESVHSSGSWRYRRYEQRNARREETVRHLGPRRHFSPPDSSDSVDNEQGGDMVDYGRRKRFLIRIEDKQYRRERAAQLRAAKCRALSEPSSPREHTEEEQIVTSKSLESLLVELSNLYARRTIPRKLLESESLYLQNINRRSSSTAPTTSGDFPSYMRHLASVLNRRNRRSYAPASVLTPLTNEYFEAMYVDNQPSTSSAPPQPSVGLSSTPTERFEPPFLGNQPSTSTAPPREWLETPYSTNQPSTSSAPPPQTTFEERGPVSEFSETVWGVPNISLSEITSRSAPSTERVAWEEVVEDRTGPVSAFSETGWGVEIPSAPPSEMASRSASSTDSVARQGGVEINTDVDLTADLEDDWSIRARSTLGGIGPKSNPKKEESYVEHVPDMPPSPQSSEYDASHSNNDKSPSPKRRRRRQRE</sequence>
<evidence type="ECO:0000313" key="2">
    <source>
        <dbReference type="EMBL" id="EGT40216.1"/>
    </source>
</evidence>
<proteinExistence type="predicted"/>
<dbReference type="Proteomes" id="UP000008068">
    <property type="component" value="Unassembled WGS sequence"/>
</dbReference>
<feature type="compositionally biased region" description="Basic and acidic residues" evidence="1">
    <location>
        <begin position="528"/>
        <end position="539"/>
    </location>
</feature>
<keyword evidence="3" id="KW-1185">Reference proteome</keyword>
<dbReference type="AlphaFoldDB" id="G0NYS7"/>
<feature type="region of interest" description="Disordered" evidence="1">
    <location>
        <begin position="462"/>
        <end position="572"/>
    </location>
</feature>
<feature type="region of interest" description="Disordered" evidence="1">
    <location>
        <begin position="346"/>
        <end position="419"/>
    </location>
</feature>
<feature type="compositionally biased region" description="Basic and acidic residues" evidence="1">
    <location>
        <begin position="166"/>
        <end position="180"/>
    </location>
</feature>
<organism evidence="3">
    <name type="scientific">Caenorhabditis brenneri</name>
    <name type="common">Nematode worm</name>
    <dbReference type="NCBI Taxonomy" id="135651"/>
    <lineage>
        <taxon>Eukaryota</taxon>
        <taxon>Metazoa</taxon>
        <taxon>Ecdysozoa</taxon>
        <taxon>Nematoda</taxon>
        <taxon>Chromadorea</taxon>
        <taxon>Rhabditida</taxon>
        <taxon>Rhabditina</taxon>
        <taxon>Rhabditomorpha</taxon>
        <taxon>Rhabditoidea</taxon>
        <taxon>Rhabditidae</taxon>
        <taxon>Peloderinae</taxon>
        <taxon>Caenorhabditis</taxon>
    </lineage>
</organism>
<feature type="compositionally biased region" description="Polar residues" evidence="1">
    <location>
        <begin position="35"/>
        <end position="62"/>
    </location>
</feature>
<evidence type="ECO:0000313" key="3">
    <source>
        <dbReference type="Proteomes" id="UP000008068"/>
    </source>
</evidence>
<protein>
    <submittedName>
        <fullName evidence="2">Uncharacterized protein</fullName>
    </submittedName>
</protein>